<dbReference type="SUPFAM" id="SSF50891">
    <property type="entry name" value="Cyclophilin-like"/>
    <property type="match status" value="1"/>
</dbReference>
<evidence type="ECO:0000313" key="6">
    <source>
        <dbReference type="Proteomes" id="UP000033109"/>
    </source>
</evidence>
<accession>A0A0E3ZI22</accession>
<feature type="domain" description="Carboxyltransferase" evidence="4">
    <location>
        <begin position="24"/>
        <end position="322"/>
    </location>
</feature>
<reference evidence="5 6" key="1">
    <citation type="journal article" date="2015" name="Sci. Rep.">
        <title>Unraveling adaptation of Pontibacter korlensis to radiation and infertility in desert through complete genome and comparative transcriptomic analysis.</title>
        <authorList>
            <person name="Dai J."/>
            <person name="Dai W."/>
            <person name="Qiu C."/>
            <person name="Yang Z."/>
            <person name="Zhang Y."/>
            <person name="Zhou M."/>
            <person name="Zhang L."/>
            <person name="Fang C."/>
            <person name="Gao Q."/>
            <person name="Yang Q."/>
            <person name="Li X."/>
            <person name="Wang Z."/>
            <person name="Wang Z."/>
            <person name="Jia Z."/>
            <person name="Chen X."/>
        </authorList>
    </citation>
    <scope>NUCLEOTIDE SEQUENCE [LARGE SCALE GENOMIC DNA]</scope>
    <source>
        <strain evidence="5 6">X14-1T</strain>
    </source>
</reference>
<organism evidence="5 6">
    <name type="scientific">Pontibacter korlensis</name>
    <dbReference type="NCBI Taxonomy" id="400092"/>
    <lineage>
        <taxon>Bacteria</taxon>
        <taxon>Pseudomonadati</taxon>
        <taxon>Bacteroidota</taxon>
        <taxon>Cytophagia</taxon>
        <taxon>Cytophagales</taxon>
        <taxon>Hymenobacteraceae</taxon>
        <taxon>Pontibacter</taxon>
    </lineage>
</organism>
<keyword evidence="2" id="KW-0378">Hydrolase</keyword>
<dbReference type="PANTHER" id="PTHR43309:SF5">
    <property type="entry name" value="5-OXOPROLINASE SUBUNIT C"/>
    <property type="match status" value="1"/>
</dbReference>
<dbReference type="OrthoDB" id="9782422at2"/>
<keyword evidence="3" id="KW-0067">ATP-binding</keyword>
<dbReference type="STRING" id="400092.PKOR_21075"/>
<dbReference type="Pfam" id="PF02626">
    <property type="entry name" value="CT_A_B"/>
    <property type="match status" value="1"/>
</dbReference>
<dbReference type="InterPro" id="IPR029000">
    <property type="entry name" value="Cyclophilin-like_dom_sf"/>
</dbReference>
<dbReference type="GO" id="GO:0005524">
    <property type="term" value="F:ATP binding"/>
    <property type="evidence" value="ECO:0007669"/>
    <property type="project" value="UniProtKB-KW"/>
</dbReference>
<dbReference type="NCBIfam" id="TIGR00724">
    <property type="entry name" value="urea_amlyse_rel"/>
    <property type="match status" value="1"/>
</dbReference>
<dbReference type="SMART" id="SM00797">
    <property type="entry name" value="AHS2"/>
    <property type="match status" value="1"/>
</dbReference>
<dbReference type="GO" id="GO:0016787">
    <property type="term" value="F:hydrolase activity"/>
    <property type="evidence" value="ECO:0007669"/>
    <property type="project" value="UniProtKB-KW"/>
</dbReference>
<dbReference type="KEGG" id="pko:PKOR_21075"/>
<protein>
    <recommendedName>
        <fullName evidence="4">Carboxyltransferase domain-containing protein</fullName>
    </recommendedName>
</protein>
<gene>
    <name evidence="5" type="ORF">PKOR_21075</name>
</gene>
<evidence type="ECO:0000256" key="1">
    <source>
        <dbReference type="ARBA" id="ARBA00022741"/>
    </source>
</evidence>
<dbReference type="AlphaFoldDB" id="A0A0E3ZI22"/>
<evidence type="ECO:0000256" key="3">
    <source>
        <dbReference type="ARBA" id="ARBA00022840"/>
    </source>
</evidence>
<keyword evidence="6" id="KW-1185">Reference proteome</keyword>
<dbReference type="PATRIC" id="fig|400092.3.peg.4634"/>
<dbReference type="HOGENOM" id="CLU_028967_0_0_10"/>
<proteinExistence type="predicted"/>
<dbReference type="InterPro" id="IPR003778">
    <property type="entry name" value="CT_A_B"/>
</dbReference>
<dbReference type="EMBL" id="CP009621">
    <property type="protein sequence ID" value="AKD05108.1"/>
    <property type="molecule type" value="Genomic_DNA"/>
</dbReference>
<evidence type="ECO:0000256" key="2">
    <source>
        <dbReference type="ARBA" id="ARBA00022801"/>
    </source>
</evidence>
<keyword evidence="1" id="KW-0547">Nucleotide-binding</keyword>
<dbReference type="InterPro" id="IPR052708">
    <property type="entry name" value="PxpC"/>
</dbReference>
<sequence length="337" mass="37188">MSIRIQKSGLLTTVQDLGRYGHQKQGVVVGGAMDKLALRIANLLVGNEEDAAVLEISMQGPELQFETDCIIALAGADLSPSINNEPVRPWRPILVKAGSVLRYGRPQQGNYSYLAVAGGIAASVIMGSSSTYLRAQIGGLEGRALRSGDKLGFGETSDISKRLLSTLLLQTGKEGTFTEALWWPEPELLPKYEQSPTLRAVQGLEYYWFAENSQSYIWEQKYKLTHQSDRMGYRLQGTMLALAEERELLSTAVSFGTVQVPPQGNPIILMADCQTTGGYPRIAQVILADLSKLAQVQPGSIIRFEEVSLEEAHQLYYQQEKQVLALKQAIHYKLNQV</sequence>
<dbReference type="PANTHER" id="PTHR43309">
    <property type="entry name" value="5-OXOPROLINASE SUBUNIT C"/>
    <property type="match status" value="1"/>
</dbReference>
<dbReference type="Gene3D" id="2.40.100.10">
    <property type="entry name" value="Cyclophilin-like"/>
    <property type="match status" value="1"/>
</dbReference>
<dbReference type="RefSeq" id="WP_046313317.1">
    <property type="nucleotide sequence ID" value="NZ_CBCSCY010000028.1"/>
</dbReference>
<dbReference type="Proteomes" id="UP000033109">
    <property type="component" value="Chromosome"/>
</dbReference>
<name>A0A0E3ZI22_9BACT</name>
<evidence type="ECO:0000259" key="4">
    <source>
        <dbReference type="SMART" id="SM00797"/>
    </source>
</evidence>
<evidence type="ECO:0000313" key="5">
    <source>
        <dbReference type="EMBL" id="AKD05108.1"/>
    </source>
</evidence>